<keyword evidence="2" id="KW-1185">Reference proteome</keyword>
<evidence type="ECO:0000313" key="1">
    <source>
        <dbReference type="EMBL" id="UXH46262.1"/>
    </source>
</evidence>
<dbReference type="EMBL" id="CP104558">
    <property type="protein sequence ID" value="UXH46262.1"/>
    <property type="molecule type" value="Genomic_DNA"/>
</dbReference>
<accession>A0ACD4CCR4</accession>
<organism evidence="1 2">
    <name type="scientific">Rossellomorea vietnamensis</name>
    <dbReference type="NCBI Taxonomy" id="218284"/>
    <lineage>
        <taxon>Bacteria</taxon>
        <taxon>Bacillati</taxon>
        <taxon>Bacillota</taxon>
        <taxon>Bacilli</taxon>
        <taxon>Bacillales</taxon>
        <taxon>Bacillaceae</taxon>
        <taxon>Rossellomorea</taxon>
    </lineage>
</organism>
<name>A0ACD4CCR4_9BACI</name>
<sequence>MWVAISLPLAGGIAAAHSGKKKTERKHVVAFLGFIVAVILFFLWWFNRGV</sequence>
<reference evidence="1" key="1">
    <citation type="submission" date="2022-09" db="EMBL/GenBank/DDBJ databases">
        <title>Complete genome sequence of Rossellomorea vietnamensis strain RL-WG62, a newly isolated PGPR with the potential for plant salinity stress alleviation.</title>
        <authorList>
            <person name="Ren L."/>
            <person name="Wang G."/>
            <person name="Hu H."/>
        </authorList>
    </citation>
    <scope>NUCLEOTIDE SEQUENCE</scope>
    <source>
        <strain evidence="1">RL-WG62</strain>
    </source>
</reference>
<protein>
    <submittedName>
        <fullName evidence="1">Uncharacterized protein</fullName>
    </submittedName>
</protein>
<proteinExistence type="predicted"/>
<evidence type="ECO:0000313" key="2">
    <source>
        <dbReference type="Proteomes" id="UP001064027"/>
    </source>
</evidence>
<dbReference type="Proteomes" id="UP001064027">
    <property type="component" value="Chromosome"/>
</dbReference>
<gene>
    <name evidence="1" type="ORF">N5C46_09525</name>
</gene>